<dbReference type="OrthoDB" id="419138at2759"/>
<feature type="transmembrane region" description="Helical" evidence="2">
    <location>
        <begin position="364"/>
        <end position="390"/>
    </location>
</feature>
<dbReference type="Proteomes" id="UP000037460">
    <property type="component" value="Unassembled WGS sequence"/>
</dbReference>
<dbReference type="PANTHER" id="PTHR21274:SF0">
    <property type="entry name" value="MECKELIN"/>
    <property type="match status" value="1"/>
</dbReference>
<evidence type="ECO:0000313" key="4">
    <source>
        <dbReference type="Proteomes" id="UP000037460"/>
    </source>
</evidence>
<organism evidence="3 4">
    <name type="scientific">Chrysochromulina tobinii</name>
    <dbReference type="NCBI Taxonomy" id="1460289"/>
    <lineage>
        <taxon>Eukaryota</taxon>
        <taxon>Haptista</taxon>
        <taxon>Haptophyta</taxon>
        <taxon>Prymnesiophyceae</taxon>
        <taxon>Prymnesiales</taxon>
        <taxon>Chrysochromulinaceae</taxon>
        <taxon>Chrysochromulina</taxon>
    </lineage>
</organism>
<keyword evidence="2" id="KW-0812">Transmembrane</keyword>
<evidence type="ECO:0000256" key="1">
    <source>
        <dbReference type="SAM" id="MobiDB-lite"/>
    </source>
</evidence>
<sequence length="758" mass="84495">MQATATCVLANYDEDNDACKAFEYLKASNALNSVDSNEEWVRFLPGLFYDRGDQAITRAAPSIPFTLALPMAAGSRLRFLLAAYSLNGTYLGLQELSDQLQLCPGGASDPSAFLNVGTDLELACEVPALRLLSQRTDVVLYDMYLYYDETGEHSLTPIEELGRACAQGGASTTSATSPPPPGSTTSAASSGSCFLYPIPVRVTNYKRNAQVVNKPGGLTTDDQLTRRFYVLDAVSGVSAGGGGASSGKLPEAVRYLRSAKLTIIVKSNDGTPSQMLPPQLEIEYADIIKPAAATSPLEFEAELERSGVIAPALFRMTYTMEFENSDQTINMLFIIAIVLCLILSAIYVYVLVQRTSGNFGDYHRVLCQVAGAFATVFFFLLYFICTWWMILYKAQNELFFFMPVARPLDSMYMVGPWMPFQVFIIILFIAQCLQMIDLLLVQTQHDLFFIDWEQPRSAGVGAKDEEDAGEKIGGGSTPVSVWRTIFVANEWVKLQDARTISSELSLLVLLFVQEGLGLVDAIRLVPKGNGDASTPEHMLLRFALSTGLLLAASLSQYLFMWAFWQRRIKDRVWQFVDLLAVTNISCILLEEKHFGFYLHGRSAHDHADADMAQLNANLKLEAESLVTTRGFTPDSNVQTYEIYLSRRMREKYDAAFAGVLYAEPTRRPPPGRRNGYGERSIFLEDTEGRFKRLLLAGREYDVVMFMVLTYCLFDMATQNTYIAIFFAYIFDFVLRAVRSELASRNIAAKTLLDDRFLL</sequence>
<evidence type="ECO:0000313" key="3">
    <source>
        <dbReference type="EMBL" id="KOO33771.1"/>
    </source>
</evidence>
<keyword evidence="2" id="KW-1133">Transmembrane helix</keyword>
<dbReference type="EMBL" id="JWZX01001430">
    <property type="protein sequence ID" value="KOO33771.1"/>
    <property type="molecule type" value="Genomic_DNA"/>
</dbReference>
<keyword evidence="2" id="KW-0472">Membrane</keyword>
<name>A0A0M0K4H1_9EUKA</name>
<feature type="transmembrane region" description="Helical" evidence="2">
    <location>
        <begin position="542"/>
        <end position="564"/>
    </location>
</feature>
<dbReference type="InterPro" id="IPR019170">
    <property type="entry name" value="Meckelin"/>
</dbReference>
<accession>A0A0M0K4H1</accession>
<dbReference type="GO" id="GO:0036038">
    <property type="term" value="C:MKS complex"/>
    <property type="evidence" value="ECO:0007669"/>
    <property type="project" value="InterPro"/>
</dbReference>
<feature type="transmembrane region" description="Helical" evidence="2">
    <location>
        <begin position="410"/>
        <end position="430"/>
    </location>
</feature>
<dbReference type="AlphaFoldDB" id="A0A0M0K4H1"/>
<protein>
    <submittedName>
        <fullName evidence="3">Meckelin</fullName>
    </submittedName>
</protein>
<comment type="caution">
    <text evidence="3">The sequence shown here is derived from an EMBL/GenBank/DDBJ whole genome shotgun (WGS) entry which is preliminary data.</text>
</comment>
<dbReference type="Pfam" id="PF09773">
    <property type="entry name" value="Meckelin"/>
    <property type="match status" value="3"/>
</dbReference>
<dbReference type="PANTHER" id="PTHR21274">
    <property type="entry name" value="MECKELIN"/>
    <property type="match status" value="1"/>
</dbReference>
<proteinExistence type="predicted"/>
<keyword evidence="4" id="KW-1185">Reference proteome</keyword>
<feature type="transmembrane region" description="Helical" evidence="2">
    <location>
        <begin position="331"/>
        <end position="352"/>
    </location>
</feature>
<reference evidence="4" key="1">
    <citation type="journal article" date="2015" name="PLoS Genet.">
        <title>Genome Sequence and Transcriptome Analyses of Chrysochromulina tobin: Metabolic Tools for Enhanced Algal Fitness in the Prominent Order Prymnesiales (Haptophyceae).</title>
        <authorList>
            <person name="Hovde B.T."/>
            <person name="Deodato C.R."/>
            <person name="Hunsperger H.M."/>
            <person name="Ryken S.A."/>
            <person name="Yost W."/>
            <person name="Jha R.K."/>
            <person name="Patterson J."/>
            <person name="Monnat R.J. Jr."/>
            <person name="Barlow S.B."/>
            <person name="Starkenburg S.R."/>
            <person name="Cattolico R.A."/>
        </authorList>
    </citation>
    <scope>NUCLEOTIDE SEQUENCE</scope>
    <source>
        <strain evidence="4">CCMP291</strain>
    </source>
</reference>
<gene>
    <name evidence="3" type="ORF">Ctob_014171</name>
</gene>
<dbReference type="GO" id="GO:0060271">
    <property type="term" value="P:cilium assembly"/>
    <property type="evidence" value="ECO:0007669"/>
    <property type="project" value="InterPro"/>
</dbReference>
<feature type="transmembrane region" description="Helical" evidence="2">
    <location>
        <begin position="504"/>
        <end position="522"/>
    </location>
</feature>
<feature type="region of interest" description="Disordered" evidence="1">
    <location>
        <begin position="167"/>
        <end position="189"/>
    </location>
</feature>
<evidence type="ECO:0000256" key="2">
    <source>
        <dbReference type="SAM" id="Phobius"/>
    </source>
</evidence>